<dbReference type="OrthoDB" id="3372479at2"/>
<protein>
    <recommendedName>
        <fullName evidence="4">Recombinase zinc beta ribbon domain-containing protein</fullName>
    </recommendedName>
</protein>
<evidence type="ECO:0000256" key="1">
    <source>
        <dbReference type="SAM" id="MobiDB-lite"/>
    </source>
</evidence>
<organism evidence="2 3">
    <name type="scientific">Peterkaempfera bronchialis</name>
    <dbReference type="NCBI Taxonomy" id="2126346"/>
    <lineage>
        <taxon>Bacteria</taxon>
        <taxon>Bacillati</taxon>
        <taxon>Actinomycetota</taxon>
        <taxon>Actinomycetes</taxon>
        <taxon>Kitasatosporales</taxon>
        <taxon>Streptomycetaceae</taxon>
        <taxon>Peterkaempfera</taxon>
    </lineage>
</organism>
<gene>
    <name evidence="2" type="ORF">C7M71_004220</name>
</gene>
<feature type="compositionally biased region" description="Polar residues" evidence="1">
    <location>
        <begin position="156"/>
        <end position="178"/>
    </location>
</feature>
<proteinExistence type="predicted"/>
<evidence type="ECO:0000313" key="2">
    <source>
        <dbReference type="EMBL" id="AXI76777.1"/>
    </source>
</evidence>
<reference evidence="3" key="1">
    <citation type="submission" date="2018-07" db="EMBL/GenBank/DDBJ databases">
        <title>Streptacidiphilus bronchialis DSM 106435 chromosome.</title>
        <authorList>
            <person name="Batra D."/>
            <person name="Gulvik C.A."/>
        </authorList>
    </citation>
    <scope>NUCLEOTIDE SEQUENCE [LARGE SCALE GENOMIC DNA]</scope>
    <source>
        <strain evidence="3">DSM 106435</strain>
    </source>
</reference>
<accession>A0A345SSS2</accession>
<name>A0A345SSS2_9ACTN</name>
<evidence type="ECO:0000313" key="3">
    <source>
        <dbReference type="Proteomes" id="UP000249340"/>
    </source>
</evidence>
<dbReference type="KEGG" id="stri:C7M71_004220"/>
<keyword evidence="3" id="KW-1185">Reference proteome</keyword>
<dbReference type="AlphaFoldDB" id="A0A345SSS2"/>
<feature type="region of interest" description="Disordered" evidence="1">
    <location>
        <begin position="121"/>
        <end position="178"/>
    </location>
</feature>
<evidence type="ECO:0008006" key="4">
    <source>
        <dbReference type="Google" id="ProtNLM"/>
    </source>
</evidence>
<dbReference type="Proteomes" id="UP000249340">
    <property type="component" value="Chromosome"/>
</dbReference>
<dbReference type="EMBL" id="CP031264">
    <property type="protein sequence ID" value="AXI76777.1"/>
    <property type="molecule type" value="Genomic_DNA"/>
</dbReference>
<sequence length="178" mass="19273">MVCGLCSRTMQGRLSHGGPYYRCRFPEQYALANRIQRPRNVFLREAEVIPPLDFWPTRSFASHRLEATIEAMADDTDNGAEVERARQGLRECDTRLVGYQAALDAGGDPAAVAAWMRGEGVEDQSPGASPCRPATDGAIRLPSTAKSVSRGPATLASDNCASRNTSTRSYSLQHSLAG</sequence>